<dbReference type="GeneID" id="64671428"/>
<dbReference type="Proteomes" id="UP001195769">
    <property type="component" value="Unassembled WGS sequence"/>
</dbReference>
<gene>
    <name evidence="2" type="ORF">F5891DRAFT_981579</name>
</gene>
<dbReference type="InterPro" id="IPR029058">
    <property type="entry name" value="AB_hydrolase_fold"/>
</dbReference>
<dbReference type="AlphaFoldDB" id="A0AAD4E3M2"/>
<evidence type="ECO:0000313" key="2">
    <source>
        <dbReference type="EMBL" id="KAG1898666.1"/>
    </source>
</evidence>
<dbReference type="Gene3D" id="3.40.50.1820">
    <property type="entry name" value="alpha/beta hydrolase"/>
    <property type="match status" value="1"/>
</dbReference>
<dbReference type="Pfam" id="PF00975">
    <property type="entry name" value="Thioesterase"/>
    <property type="match status" value="1"/>
</dbReference>
<proteinExistence type="predicted"/>
<dbReference type="RefSeq" id="XP_041224242.1">
    <property type="nucleotide sequence ID" value="XM_041377130.1"/>
</dbReference>
<dbReference type="SUPFAM" id="SSF53474">
    <property type="entry name" value="alpha/beta-Hydrolases"/>
    <property type="match status" value="1"/>
</dbReference>
<protein>
    <recommendedName>
        <fullName evidence="1">Thioesterase domain-containing protein</fullName>
    </recommendedName>
</protein>
<organism evidence="2 3">
    <name type="scientific">Suillus fuscotomentosus</name>
    <dbReference type="NCBI Taxonomy" id="1912939"/>
    <lineage>
        <taxon>Eukaryota</taxon>
        <taxon>Fungi</taxon>
        <taxon>Dikarya</taxon>
        <taxon>Basidiomycota</taxon>
        <taxon>Agaricomycotina</taxon>
        <taxon>Agaricomycetes</taxon>
        <taxon>Agaricomycetidae</taxon>
        <taxon>Boletales</taxon>
        <taxon>Suillineae</taxon>
        <taxon>Suillaceae</taxon>
        <taxon>Suillus</taxon>
    </lineage>
</organism>
<name>A0AAD4E3M2_9AGAM</name>
<evidence type="ECO:0000259" key="1">
    <source>
        <dbReference type="Pfam" id="PF00975"/>
    </source>
</evidence>
<dbReference type="EMBL" id="JABBWK010000037">
    <property type="protein sequence ID" value="KAG1898666.1"/>
    <property type="molecule type" value="Genomic_DNA"/>
</dbReference>
<evidence type="ECO:0000313" key="3">
    <source>
        <dbReference type="Proteomes" id="UP001195769"/>
    </source>
</evidence>
<dbReference type="InterPro" id="IPR001031">
    <property type="entry name" value="Thioesterase"/>
</dbReference>
<comment type="caution">
    <text evidence="2">The sequence shown here is derived from an EMBL/GenBank/DDBJ whole genome shotgun (WGS) entry which is preliminary data.</text>
</comment>
<accession>A0AAD4E3M2</accession>
<sequence>MAGRSDFLFDVPGDTICVRSRESKQSVNSVPSAGIPTGRHDHNDIYITESCKMSATVLIFANLVKYFQREHPLYVLRTRGFEPGQPFFTSMDEIVYTYAAAIQMTRPNGPYAISGQSDESNSLV</sequence>
<feature type="domain" description="Thioesterase" evidence="1">
    <location>
        <begin position="56"/>
        <end position="115"/>
    </location>
</feature>
<keyword evidence="3" id="KW-1185">Reference proteome</keyword>
<reference evidence="2" key="1">
    <citation type="journal article" date="2020" name="New Phytol.">
        <title>Comparative genomics reveals dynamic genome evolution in host specialist ectomycorrhizal fungi.</title>
        <authorList>
            <person name="Lofgren L.A."/>
            <person name="Nguyen N.H."/>
            <person name="Vilgalys R."/>
            <person name="Ruytinx J."/>
            <person name="Liao H.L."/>
            <person name="Branco S."/>
            <person name="Kuo A."/>
            <person name="LaButti K."/>
            <person name="Lipzen A."/>
            <person name="Andreopoulos W."/>
            <person name="Pangilinan J."/>
            <person name="Riley R."/>
            <person name="Hundley H."/>
            <person name="Na H."/>
            <person name="Barry K."/>
            <person name="Grigoriev I.V."/>
            <person name="Stajich J.E."/>
            <person name="Kennedy P.G."/>
        </authorList>
    </citation>
    <scope>NUCLEOTIDE SEQUENCE</scope>
    <source>
        <strain evidence="2">FC203</strain>
    </source>
</reference>